<dbReference type="Pfam" id="PF02974">
    <property type="entry name" value="Inh"/>
    <property type="match status" value="1"/>
</dbReference>
<dbReference type="EMBL" id="CYHE01000002">
    <property type="protein sequence ID" value="CUA92889.1"/>
    <property type="molecule type" value="Genomic_DNA"/>
</dbReference>
<name>A0A0K6HPT3_9HYPH</name>
<dbReference type="Gene3D" id="2.40.128.10">
    <property type="match status" value="1"/>
</dbReference>
<organism evidence="4 5">
    <name type="scientific">Pannonibacter indicus</name>
    <dbReference type="NCBI Taxonomy" id="466044"/>
    <lineage>
        <taxon>Bacteria</taxon>
        <taxon>Pseudomonadati</taxon>
        <taxon>Pseudomonadota</taxon>
        <taxon>Alphaproteobacteria</taxon>
        <taxon>Hyphomicrobiales</taxon>
        <taxon>Stappiaceae</taxon>
        <taxon>Pannonibacter</taxon>
    </lineage>
</organism>
<dbReference type="SUPFAM" id="SSF50882">
    <property type="entry name" value="beta-Barrel protease inhibitors"/>
    <property type="match status" value="1"/>
</dbReference>
<keyword evidence="5" id="KW-1185">Reference proteome</keyword>
<evidence type="ECO:0000313" key="4">
    <source>
        <dbReference type="EMBL" id="CUA92889.1"/>
    </source>
</evidence>
<reference evidence="5" key="1">
    <citation type="submission" date="2015-08" db="EMBL/GenBank/DDBJ databases">
        <authorList>
            <person name="Varghese N."/>
        </authorList>
    </citation>
    <scope>NUCLEOTIDE SEQUENCE [LARGE SCALE GENOMIC DNA]</scope>
    <source>
        <strain evidence="5">DSM 23407</strain>
    </source>
</reference>
<dbReference type="AlphaFoldDB" id="A0A0K6HPT3"/>
<sequence length="191" mass="18839">MTRVATIAVLAFAVGVAGCSRLGMDGGRAPAPLPASPTTPVAGGQLQPLTPAPGVVMSDPSMSGPQPGQPMGQPLGAPQPGTAAPGAMASVTPPAGAAEVGRNDMLGGWKIASGSSNCMLFMTLTTWSGGYRANTRGCNDSTLAGIAAWDLSGKQVVLKDGTGATVAQLYGAGGERFNGQTVGGMPVSLSR</sequence>
<feature type="region of interest" description="Disordered" evidence="2">
    <location>
        <begin position="58"/>
        <end position="89"/>
    </location>
</feature>
<feature type="domain" description="Alkaline proteinase inhibitor/ Outer membrane lipoprotein Omp19" evidence="3">
    <location>
        <begin position="101"/>
        <end position="191"/>
    </location>
</feature>
<evidence type="ECO:0000259" key="3">
    <source>
        <dbReference type="Pfam" id="PF02974"/>
    </source>
</evidence>
<feature type="compositionally biased region" description="Low complexity" evidence="2">
    <location>
        <begin position="58"/>
        <end position="87"/>
    </location>
</feature>
<dbReference type="InterPro" id="IPR021140">
    <property type="entry name" value="Inh/Omp19"/>
</dbReference>
<keyword evidence="1" id="KW-0732">Signal</keyword>
<dbReference type="InterPro" id="IPR016085">
    <property type="entry name" value="Protease_inh_B-barrel_dom"/>
</dbReference>
<evidence type="ECO:0000256" key="2">
    <source>
        <dbReference type="SAM" id="MobiDB-lite"/>
    </source>
</evidence>
<dbReference type="RefSeq" id="WP_055454474.1">
    <property type="nucleotide sequence ID" value="NZ_CYHE01000002.1"/>
</dbReference>
<dbReference type="Proteomes" id="UP000183900">
    <property type="component" value="Unassembled WGS sequence"/>
</dbReference>
<dbReference type="PROSITE" id="PS51257">
    <property type="entry name" value="PROKAR_LIPOPROTEIN"/>
    <property type="match status" value="1"/>
</dbReference>
<proteinExistence type="predicted"/>
<protein>
    <submittedName>
        <fullName evidence="4">Protease inhibitor Inh</fullName>
    </submittedName>
</protein>
<dbReference type="GO" id="GO:0004866">
    <property type="term" value="F:endopeptidase inhibitor activity"/>
    <property type="evidence" value="ECO:0007669"/>
    <property type="project" value="InterPro"/>
</dbReference>
<evidence type="ECO:0000256" key="1">
    <source>
        <dbReference type="ARBA" id="ARBA00022729"/>
    </source>
</evidence>
<gene>
    <name evidence="4" type="ORF">Ga0061067_102175</name>
</gene>
<accession>A0A0K6HPT3</accession>
<evidence type="ECO:0000313" key="5">
    <source>
        <dbReference type="Proteomes" id="UP000183900"/>
    </source>
</evidence>